<dbReference type="PANTHER" id="PTHR31465">
    <property type="entry name" value="PROTEIN RTA1-RELATED"/>
    <property type="match status" value="1"/>
</dbReference>
<protein>
    <recommendedName>
        <fullName evidence="8">RTA1 domain protein</fullName>
    </recommendedName>
</protein>
<feature type="transmembrane region" description="Helical" evidence="5">
    <location>
        <begin position="40"/>
        <end position="60"/>
    </location>
</feature>
<organism evidence="6 7">
    <name type="scientific">Endocarpon pusillum (strain Z07020 / HMAS-L-300199)</name>
    <name type="common">Lichen-forming fungus</name>
    <dbReference type="NCBI Taxonomy" id="1263415"/>
    <lineage>
        <taxon>Eukaryota</taxon>
        <taxon>Fungi</taxon>
        <taxon>Dikarya</taxon>
        <taxon>Ascomycota</taxon>
        <taxon>Pezizomycotina</taxon>
        <taxon>Eurotiomycetes</taxon>
        <taxon>Chaetothyriomycetidae</taxon>
        <taxon>Verrucariales</taxon>
        <taxon>Verrucariaceae</taxon>
        <taxon>Endocarpon</taxon>
    </lineage>
</organism>
<sequence length="339" mass="37915">MASSTSYENLSPSVLANPGEFCTLSTCPLSLANIQYVPSFVGNALYASLFGAFLTGQLFLGIHHRNWGFLLGMFGGIVLEIVDYNARIQMHYNPFQKGPILMHVRYLMTLNIAPAFLSASIYLAISRIIPIYSCTLSRFKPRTYAFLFVTCDIIALLLQAAGGAIASFADNVDEEKDEDKMRKMGIDIMVAGVSWQVFSLGLLGIFSWEFAWRIRKAGERDLSVLGGSGCSYQRLGLAPLAVFVRSVFRCAELREGFRGKLANQQVTFMGLEGGMIVIAVGLLTVWHPGLIFQGTWQHAGWRFMGEGAEERKVVEKSDQRRDEWMTYGHGEKHEHWTRK</sequence>
<dbReference type="PANTHER" id="PTHR31465:SF9">
    <property type="entry name" value="SPHINGOID LONG-CHAIN BASE TRANSPORTER RSB1"/>
    <property type="match status" value="1"/>
</dbReference>
<dbReference type="AlphaFoldDB" id="U1HVC0"/>
<evidence type="ECO:0000256" key="3">
    <source>
        <dbReference type="ARBA" id="ARBA00022989"/>
    </source>
</evidence>
<feature type="transmembrane region" description="Helical" evidence="5">
    <location>
        <begin position="67"/>
        <end position="86"/>
    </location>
</feature>
<proteinExistence type="predicted"/>
<dbReference type="OrthoDB" id="4521223at2759"/>
<dbReference type="Pfam" id="PF04479">
    <property type="entry name" value="RTA1"/>
    <property type="match status" value="1"/>
</dbReference>
<keyword evidence="7" id="KW-1185">Reference proteome</keyword>
<evidence type="ECO:0000313" key="7">
    <source>
        <dbReference type="Proteomes" id="UP000019373"/>
    </source>
</evidence>
<dbReference type="EMBL" id="KE720961">
    <property type="protein sequence ID" value="ERF73299.1"/>
    <property type="molecule type" value="Genomic_DNA"/>
</dbReference>
<comment type="subcellular location">
    <subcellularLocation>
        <location evidence="1">Membrane</location>
        <topology evidence="1">Multi-pass membrane protein</topology>
    </subcellularLocation>
</comment>
<keyword evidence="4 5" id="KW-0472">Membrane</keyword>
<evidence type="ECO:0000256" key="4">
    <source>
        <dbReference type="ARBA" id="ARBA00023136"/>
    </source>
</evidence>
<dbReference type="RefSeq" id="XP_007801072.1">
    <property type="nucleotide sequence ID" value="XM_007802881.1"/>
</dbReference>
<dbReference type="GeneID" id="19238179"/>
<reference evidence="7" key="1">
    <citation type="journal article" date="2014" name="BMC Genomics">
        <title>Genome characteristics reveal the impact of lichenization on lichen-forming fungus Endocarpon pusillum Hedwig (Verrucariales, Ascomycota).</title>
        <authorList>
            <person name="Wang Y.-Y."/>
            <person name="Liu B."/>
            <person name="Zhang X.-Y."/>
            <person name="Zhou Q.-M."/>
            <person name="Zhang T."/>
            <person name="Li H."/>
            <person name="Yu Y.-F."/>
            <person name="Zhang X.-L."/>
            <person name="Hao X.-Y."/>
            <person name="Wang M."/>
            <person name="Wang L."/>
            <person name="Wei J.-C."/>
        </authorList>
    </citation>
    <scope>NUCLEOTIDE SEQUENCE [LARGE SCALE GENOMIC DNA]</scope>
    <source>
        <strain evidence="7">Z07020 / HMAS-L-300199</strain>
    </source>
</reference>
<keyword evidence="3 5" id="KW-1133">Transmembrane helix</keyword>
<dbReference type="Proteomes" id="UP000019373">
    <property type="component" value="Unassembled WGS sequence"/>
</dbReference>
<feature type="transmembrane region" description="Helical" evidence="5">
    <location>
        <begin position="266"/>
        <end position="286"/>
    </location>
</feature>
<evidence type="ECO:0000313" key="6">
    <source>
        <dbReference type="EMBL" id="ERF73299.1"/>
    </source>
</evidence>
<feature type="transmembrane region" description="Helical" evidence="5">
    <location>
        <begin position="188"/>
        <end position="211"/>
    </location>
</feature>
<keyword evidence="2 5" id="KW-0812">Transmembrane</keyword>
<dbReference type="eggNOG" id="ENOG502QU4U">
    <property type="taxonomic scope" value="Eukaryota"/>
</dbReference>
<dbReference type="InterPro" id="IPR007568">
    <property type="entry name" value="RTA1"/>
</dbReference>
<name>U1HVC0_ENDPU</name>
<dbReference type="HOGENOM" id="CLU_033465_6_1_1"/>
<evidence type="ECO:0008006" key="8">
    <source>
        <dbReference type="Google" id="ProtNLM"/>
    </source>
</evidence>
<accession>U1HVC0</accession>
<evidence type="ECO:0000256" key="1">
    <source>
        <dbReference type="ARBA" id="ARBA00004141"/>
    </source>
</evidence>
<evidence type="ECO:0000256" key="5">
    <source>
        <dbReference type="SAM" id="Phobius"/>
    </source>
</evidence>
<dbReference type="OMA" id="AIACICM"/>
<feature type="transmembrane region" description="Helical" evidence="5">
    <location>
        <begin position="106"/>
        <end position="125"/>
    </location>
</feature>
<gene>
    <name evidence="6" type="ORF">EPUS_03132</name>
</gene>
<evidence type="ECO:0000256" key="2">
    <source>
        <dbReference type="ARBA" id="ARBA00022692"/>
    </source>
</evidence>
<dbReference type="GO" id="GO:0005886">
    <property type="term" value="C:plasma membrane"/>
    <property type="evidence" value="ECO:0007669"/>
    <property type="project" value="TreeGrafter"/>
</dbReference>
<feature type="transmembrane region" description="Helical" evidence="5">
    <location>
        <begin position="145"/>
        <end position="168"/>
    </location>
</feature>
<dbReference type="GO" id="GO:0000324">
    <property type="term" value="C:fungal-type vacuole"/>
    <property type="evidence" value="ECO:0007669"/>
    <property type="project" value="TreeGrafter"/>
</dbReference>